<organism evidence="1 2">
    <name type="scientific">Nocardia iowensis</name>
    <dbReference type="NCBI Taxonomy" id="204891"/>
    <lineage>
        <taxon>Bacteria</taxon>
        <taxon>Bacillati</taxon>
        <taxon>Actinomycetota</taxon>
        <taxon>Actinomycetes</taxon>
        <taxon>Mycobacteriales</taxon>
        <taxon>Nocardiaceae</taxon>
        <taxon>Nocardia</taxon>
    </lineage>
</organism>
<gene>
    <name evidence="1" type="ORF">KV110_01345</name>
</gene>
<evidence type="ECO:0000313" key="2">
    <source>
        <dbReference type="Proteomes" id="UP000694257"/>
    </source>
</evidence>
<dbReference type="InterPro" id="IPR053860">
    <property type="entry name" value="DUF6932"/>
</dbReference>
<dbReference type="EMBL" id="CP078145">
    <property type="protein sequence ID" value="QXN91868.1"/>
    <property type="molecule type" value="Genomic_DNA"/>
</dbReference>
<reference evidence="1 2" key="1">
    <citation type="submission" date="2021-07" db="EMBL/GenBank/DDBJ databases">
        <title>Whole Genome Sequence of Nocardia Iowensis.</title>
        <authorList>
            <person name="Lamm A."/>
            <person name="Collins-Fairclough A.M."/>
            <person name="Bunk B."/>
            <person name="Sproer C."/>
        </authorList>
    </citation>
    <scope>NUCLEOTIDE SEQUENCE [LARGE SCALE GENOMIC DNA]</scope>
    <source>
        <strain evidence="1 2">NRRL 5646</strain>
    </source>
</reference>
<protein>
    <submittedName>
        <fullName evidence="1">Uncharacterized protein</fullName>
    </submittedName>
</protein>
<dbReference type="Pfam" id="PF22014">
    <property type="entry name" value="DUF6932"/>
    <property type="match status" value="1"/>
</dbReference>
<sequence length="154" mass="17152">MAEVHERLVIDAKHSDTRQVVYYGLQAYLGQLREFMTRGHIWLDGCFVTRDGQPGVGRGPALTLAVFPANLAELELLTGERRSRLRKLFTMRDVVVGGDARTSSYLDAVHPVGFHIAAYLGTDTDKQEWLRGWATGHGAEEAALADRGFVEVPW</sequence>
<dbReference type="Proteomes" id="UP000694257">
    <property type="component" value="Chromosome"/>
</dbReference>
<name>A0ABX8RQF4_NOCIO</name>
<evidence type="ECO:0000313" key="1">
    <source>
        <dbReference type="EMBL" id="QXN91868.1"/>
    </source>
</evidence>
<keyword evidence="2" id="KW-1185">Reference proteome</keyword>
<proteinExistence type="predicted"/>
<accession>A0ABX8RQF4</accession>